<dbReference type="PANTHER" id="PTHR48051:SF47">
    <property type="entry name" value="LEUCINE RICH REPEAT AND STERILE ALPHA MOTIF CONTAINING 1"/>
    <property type="match status" value="1"/>
</dbReference>
<evidence type="ECO:0000313" key="13">
    <source>
        <dbReference type="RefSeq" id="XP_006817544.1"/>
    </source>
</evidence>
<evidence type="ECO:0000256" key="8">
    <source>
        <dbReference type="SAM" id="MobiDB-lite"/>
    </source>
</evidence>
<feature type="domain" description="Paired" evidence="11">
    <location>
        <begin position="39"/>
        <end position="161"/>
    </location>
</feature>
<keyword evidence="3" id="KW-0677">Repeat</keyword>
<dbReference type="Pfam" id="PF13855">
    <property type="entry name" value="LRR_8"/>
    <property type="match status" value="1"/>
</dbReference>
<dbReference type="SUPFAM" id="SSF46689">
    <property type="entry name" value="Homeodomain-like"/>
    <property type="match status" value="1"/>
</dbReference>
<feature type="compositionally biased region" description="Low complexity" evidence="8">
    <location>
        <begin position="803"/>
        <end position="815"/>
    </location>
</feature>
<dbReference type="InterPro" id="IPR009057">
    <property type="entry name" value="Homeodomain-like_sf"/>
</dbReference>
<feature type="coiled-coil region" evidence="7">
    <location>
        <begin position="407"/>
        <end position="441"/>
    </location>
</feature>
<dbReference type="InterPro" id="IPR003591">
    <property type="entry name" value="Leu-rich_rpt_typical-subtyp"/>
</dbReference>
<dbReference type="SMART" id="SM00351">
    <property type="entry name" value="PAX"/>
    <property type="match status" value="1"/>
</dbReference>
<dbReference type="SUPFAM" id="SSF52058">
    <property type="entry name" value="L domain-like"/>
    <property type="match status" value="1"/>
</dbReference>
<dbReference type="PROSITE" id="PS51057">
    <property type="entry name" value="PAIRED_2"/>
    <property type="match status" value="1"/>
</dbReference>
<dbReference type="SUPFAM" id="SSF57850">
    <property type="entry name" value="RING/U-box"/>
    <property type="match status" value="1"/>
</dbReference>
<dbReference type="SUPFAM" id="SSF47769">
    <property type="entry name" value="SAM/Pointed domain"/>
    <property type="match status" value="1"/>
</dbReference>
<evidence type="ECO:0000256" key="3">
    <source>
        <dbReference type="ARBA" id="ARBA00022737"/>
    </source>
</evidence>
<feature type="coiled-coil region" evidence="7">
    <location>
        <begin position="493"/>
        <end position="530"/>
    </location>
</feature>
<keyword evidence="1" id="KW-0433">Leucine-rich repeat</keyword>
<accession>A0ABM0MC03</accession>
<dbReference type="PROSITE" id="PS51450">
    <property type="entry name" value="LRR"/>
    <property type="match status" value="2"/>
</dbReference>
<dbReference type="Gene3D" id="3.80.10.10">
    <property type="entry name" value="Ribonuclease Inhibitor"/>
    <property type="match status" value="1"/>
</dbReference>
<dbReference type="InterPro" id="IPR001611">
    <property type="entry name" value="Leu-rich_rpt"/>
</dbReference>
<keyword evidence="12" id="KW-1185">Reference proteome</keyword>
<evidence type="ECO:0000259" key="11">
    <source>
        <dbReference type="PROSITE" id="PS51057"/>
    </source>
</evidence>
<dbReference type="Gene3D" id="1.10.150.50">
    <property type="entry name" value="Transcription Factor, Ets-1"/>
    <property type="match status" value="1"/>
</dbReference>
<dbReference type="Gene3D" id="1.10.10.10">
    <property type="entry name" value="Winged helix-like DNA-binding domain superfamily/Winged helix DNA-binding domain"/>
    <property type="match status" value="2"/>
</dbReference>
<evidence type="ECO:0000256" key="1">
    <source>
        <dbReference type="ARBA" id="ARBA00022614"/>
    </source>
</evidence>
<dbReference type="PROSITE" id="PS50105">
    <property type="entry name" value="SAM_DOMAIN"/>
    <property type="match status" value="1"/>
</dbReference>
<dbReference type="SMART" id="SM00369">
    <property type="entry name" value="LRR_TYP"/>
    <property type="match status" value="4"/>
</dbReference>
<dbReference type="InterPro" id="IPR013761">
    <property type="entry name" value="SAM/pointed_sf"/>
</dbReference>
<dbReference type="InterPro" id="IPR036388">
    <property type="entry name" value="WH-like_DNA-bd_sf"/>
</dbReference>
<evidence type="ECO:0000259" key="9">
    <source>
        <dbReference type="PROSITE" id="PS50089"/>
    </source>
</evidence>
<keyword evidence="2" id="KW-0563">Paired box</keyword>
<dbReference type="CDD" id="cd09523">
    <property type="entry name" value="SAM_TAL"/>
    <property type="match status" value="1"/>
</dbReference>
<dbReference type="PANTHER" id="PTHR48051">
    <property type="match status" value="1"/>
</dbReference>
<proteinExistence type="predicted"/>
<dbReference type="InterPro" id="IPR001523">
    <property type="entry name" value="Paired_dom"/>
</dbReference>
<keyword evidence="4 6" id="KW-0863">Zinc-finger</keyword>
<protein>
    <submittedName>
        <fullName evidence="13">E3 ubiquitin-protein ligase LRSAM1-like</fullName>
    </submittedName>
</protein>
<evidence type="ECO:0000259" key="10">
    <source>
        <dbReference type="PROSITE" id="PS50105"/>
    </source>
</evidence>
<dbReference type="SMART" id="SM00454">
    <property type="entry name" value="SAM"/>
    <property type="match status" value="1"/>
</dbReference>
<dbReference type="Pfam" id="PF00292">
    <property type="entry name" value="PAX"/>
    <property type="match status" value="1"/>
</dbReference>
<dbReference type="GeneID" id="100369519"/>
<evidence type="ECO:0000256" key="6">
    <source>
        <dbReference type="PROSITE-ProRule" id="PRU00175"/>
    </source>
</evidence>
<dbReference type="InterPro" id="IPR050216">
    <property type="entry name" value="LRR_domain-containing"/>
</dbReference>
<dbReference type="CDD" id="cd16515">
    <property type="entry name" value="RING-HC_LRSAM1"/>
    <property type="match status" value="1"/>
</dbReference>
<evidence type="ECO:0000313" key="12">
    <source>
        <dbReference type="Proteomes" id="UP000694865"/>
    </source>
</evidence>
<dbReference type="Proteomes" id="UP000694865">
    <property type="component" value="Unplaced"/>
</dbReference>
<evidence type="ECO:0000256" key="2">
    <source>
        <dbReference type="ARBA" id="ARBA00022724"/>
    </source>
</evidence>
<dbReference type="SMART" id="SM00184">
    <property type="entry name" value="RING"/>
    <property type="match status" value="1"/>
</dbReference>
<dbReference type="PROSITE" id="PS50089">
    <property type="entry name" value="ZF_RING_2"/>
    <property type="match status" value="1"/>
</dbReference>
<organism evidence="12 13">
    <name type="scientific">Saccoglossus kowalevskii</name>
    <name type="common">Acorn worm</name>
    <dbReference type="NCBI Taxonomy" id="10224"/>
    <lineage>
        <taxon>Eukaryota</taxon>
        <taxon>Metazoa</taxon>
        <taxon>Hemichordata</taxon>
        <taxon>Enteropneusta</taxon>
        <taxon>Harrimaniidae</taxon>
        <taxon>Saccoglossus</taxon>
    </lineage>
</organism>
<feature type="region of interest" description="Disordered" evidence="8">
    <location>
        <begin position="791"/>
        <end position="815"/>
    </location>
</feature>
<dbReference type="InterPro" id="IPR013083">
    <property type="entry name" value="Znf_RING/FYVE/PHD"/>
</dbReference>
<dbReference type="InterPro" id="IPR032675">
    <property type="entry name" value="LRR_dom_sf"/>
</dbReference>
<evidence type="ECO:0000256" key="4">
    <source>
        <dbReference type="ARBA" id="ARBA00022771"/>
    </source>
</evidence>
<feature type="domain" description="SAM" evidence="10">
    <location>
        <begin position="728"/>
        <end position="786"/>
    </location>
</feature>
<keyword evidence="5" id="KW-0862">Zinc</keyword>
<gene>
    <name evidence="13" type="primary">LOC100369519</name>
</gene>
<dbReference type="Pfam" id="PF00536">
    <property type="entry name" value="SAM_1"/>
    <property type="match status" value="1"/>
</dbReference>
<name>A0ABM0MC03_SACKO</name>
<dbReference type="SMART" id="SM00364">
    <property type="entry name" value="LRR_BAC"/>
    <property type="match status" value="3"/>
</dbReference>
<dbReference type="Gene3D" id="3.30.40.10">
    <property type="entry name" value="Zinc/RING finger domain, C3HC4 (zinc finger)"/>
    <property type="match status" value="1"/>
</dbReference>
<dbReference type="Pfam" id="PF13920">
    <property type="entry name" value="zf-C3HC4_3"/>
    <property type="match status" value="1"/>
</dbReference>
<sequence>MTCNITQARESPEPTFDISRCEISEALLLHDNWLSSFRGGGSLRDLATLRRVDGDTRKEIIRLFFDGNSLRMIAKEVGLARATVQGIVRHVRRTGWIRFDKSSGRRRLKSTQEIVEFMEFRLLQKPSLTAKEIRMSLLRENICVQENLPSVRMVHHIMKSDLNYSFKKISQTPTEQVTERNMERILQYIDTVSQLDPQTLHFFDETGVKRTTPNRNYGHSLRGQRAVEFQRYASDVNFTVLDLHSNEFSEIPEEFGELLSLQVLNISFNKIKKLPKSIGKLQSLQTLILKGNKLQVLPQEISNLGSLRTLDLSNNSIKSLPSDFHQIRTLENIILDVKQMTMPPSAICSEGTDAIMKYLCSVAGTEYYPPSKFLLNLLEVPTTMTTTFSANSLKAILDDDNALQDTLTQYEKAKEQKRLQAVELERQLEEHQKEQAEIIVKASEQREDIINIIAEDQDKMDKGIRSQVEKSHQEQMQLVSLLYQVEKNSQLLMNQLLQMNEKARKTEELLEALERERMELDETFKIAYEEHNNLREKDVLESMHVMLKETYNLELLRQTYEARKVEIVKTTQIGECNNTDKLELLLHAKEMNKDSLMKQLMKDEKFQMEAFEALQLEKDAKNQRVNAQIALIQQQLAELSLIEWEKRNERSETEQHILQMRRSELTNMLLQLMDEQDSRQQELKKRLLEMERKREDDAVDYWLVQYQRLLDQKPQSLIDHEHNLEIAVMKILSKAKADDYIPQFARHRVSIETLCVMTEEDLKIMGVHEVGLRKALLLAIDEYRTKEMKDQPWLDVNSQPTKSATPSAAEPTAPPIEEITTHVNAECVVCMDKMSDMVFLPCGHVCCCYQCSSTISECPMCRGRITLKVIINIDANQS</sequence>
<reference evidence="13" key="1">
    <citation type="submission" date="2025-08" db="UniProtKB">
        <authorList>
            <consortium name="RefSeq"/>
        </authorList>
    </citation>
    <scope>IDENTIFICATION</scope>
    <source>
        <tissue evidence="13">Testes</tissue>
    </source>
</reference>
<evidence type="ECO:0000256" key="7">
    <source>
        <dbReference type="SAM" id="Coils"/>
    </source>
</evidence>
<dbReference type="Pfam" id="PF00560">
    <property type="entry name" value="LRR_1"/>
    <property type="match status" value="1"/>
</dbReference>
<keyword evidence="7" id="KW-0175">Coiled coil</keyword>
<feature type="domain" description="RING-type" evidence="9">
    <location>
        <begin position="827"/>
        <end position="862"/>
    </location>
</feature>
<dbReference type="InterPro" id="IPR001841">
    <property type="entry name" value="Znf_RING"/>
</dbReference>
<dbReference type="InterPro" id="IPR001660">
    <property type="entry name" value="SAM"/>
</dbReference>
<keyword evidence="4 6" id="KW-0479">Metal-binding</keyword>
<evidence type="ECO:0000256" key="5">
    <source>
        <dbReference type="ARBA" id="ARBA00022833"/>
    </source>
</evidence>
<dbReference type="RefSeq" id="XP_006817544.1">
    <property type="nucleotide sequence ID" value="XM_006817481.1"/>
</dbReference>